<feature type="region of interest" description="Disordered" evidence="5">
    <location>
        <begin position="115"/>
        <end position="134"/>
    </location>
</feature>
<keyword evidence="2 6" id="KW-0812">Transmembrane</keyword>
<comment type="caution">
    <text evidence="8">The sequence shown here is derived from an EMBL/GenBank/DDBJ whole genome shotgun (WGS) entry which is preliminary data.</text>
</comment>
<organism evidence="8 9">
    <name type="scientific">Rhodotorula diobovata</name>
    <dbReference type="NCBI Taxonomy" id="5288"/>
    <lineage>
        <taxon>Eukaryota</taxon>
        <taxon>Fungi</taxon>
        <taxon>Dikarya</taxon>
        <taxon>Basidiomycota</taxon>
        <taxon>Pucciniomycotina</taxon>
        <taxon>Microbotryomycetes</taxon>
        <taxon>Sporidiobolales</taxon>
        <taxon>Sporidiobolaceae</taxon>
        <taxon>Rhodotorula</taxon>
    </lineage>
</organism>
<evidence type="ECO:0000256" key="1">
    <source>
        <dbReference type="ARBA" id="ARBA00004141"/>
    </source>
</evidence>
<dbReference type="OrthoDB" id="9986881at2759"/>
<dbReference type="GO" id="GO:0005886">
    <property type="term" value="C:plasma membrane"/>
    <property type="evidence" value="ECO:0007669"/>
    <property type="project" value="TreeGrafter"/>
</dbReference>
<keyword evidence="9" id="KW-1185">Reference proteome</keyword>
<dbReference type="InterPro" id="IPR011701">
    <property type="entry name" value="MFS"/>
</dbReference>
<evidence type="ECO:0000313" key="9">
    <source>
        <dbReference type="Proteomes" id="UP000311382"/>
    </source>
</evidence>
<dbReference type="Pfam" id="PF07690">
    <property type="entry name" value="MFS_1"/>
    <property type="match status" value="1"/>
</dbReference>
<dbReference type="InterPro" id="IPR020846">
    <property type="entry name" value="MFS_dom"/>
</dbReference>
<feature type="transmembrane region" description="Helical" evidence="6">
    <location>
        <begin position="325"/>
        <end position="342"/>
    </location>
</feature>
<feature type="transmembrane region" description="Helical" evidence="6">
    <location>
        <begin position="233"/>
        <end position="252"/>
    </location>
</feature>
<feature type="compositionally biased region" description="Gly residues" evidence="5">
    <location>
        <begin position="84"/>
        <end position="106"/>
    </location>
</feature>
<dbReference type="InterPro" id="IPR036259">
    <property type="entry name" value="MFS_trans_sf"/>
</dbReference>
<feature type="transmembrane region" description="Helical" evidence="6">
    <location>
        <begin position="201"/>
        <end position="221"/>
    </location>
</feature>
<feature type="compositionally biased region" description="Pro residues" evidence="5">
    <location>
        <begin position="19"/>
        <end position="32"/>
    </location>
</feature>
<protein>
    <submittedName>
        <fullName evidence="8">Major facilitator superfamily domain-containing protein</fullName>
    </submittedName>
</protein>
<evidence type="ECO:0000256" key="4">
    <source>
        <dbReference type="ARBA" id="ARBA00023136"/>
    </source>
</evidence>
<gene>
    <name evidence="8" type="ORF">DMC30DRAFT_417264</name>
</gene>
<accession>A0A5C5FV19</accession>
<dbReference type="AlphaFoldDB" id="A0A5C5FV19"/>
<evidence type="ECO:0000256" key="6">
    <source>
        <dbReference type="SAM" id="Phobius"/>
    </source>
</evidence>
<keyword evidence="3 6" id="KW-1133">Transmembrane helix</keyword>
<dbReference type="PANTHER" id="PTHR23502:SF48">
    <property type="entry name" value="MULTIDRUG TRANSPORTER, PUTATIVE (AFU_ORTHOLOGUE AFUA_5G02700)-RELATED"/>
    <property type="match status" value="1"/>
</dbReference>
<dbReference type="PANTHER" id="PTHR23502">
    <property type="entry name" value="MAJOR FACILITATOR SUPERFAMILY"/>
    <property type="match status" value="1"/>
</dbReference>
<proteinExistence type="predicted"/>
<evidence type="ECO:0000259" key="7">
    <source>
        <dbReference type="PROSITE" id="PS50850"/>
    </source>
</evidence>
<dbReference type="Gene3D" id="1.20.1720.10">
    <property type="entry name" value="Multidrug resistance protein D"/>
    <property type="match status" value="1"/>
</dbReference>
<evidence type="ECO:0000256" key="2">
    <source>
        <dbReference type="ARBA" id="ARBA00022692"/>
    </source>
</evidence>
<dbReference type="Proteomes" id="UP000311382">
    <property type="component" value="Unassembled WGS sequence"/>
</dbReference>
<evidence type="ECO:0000256" key="3">
    <source>
        <dbReference type="ARBA" id="ARBA00022989"/>
    </source>
</evidence>
<feature type="transmembrane region" description="Helical" evidence="6">
    <location>
        <begin position="258"/>
        <end position="278"/>
    </location>
</feature>
<name>A0A5C5FV19_9BASI</name>
<dbReference type="GO" id="GO:0022857">
    <property type="term" value="F:transmembrane transporter activity"/>
    <property type="evidence" value="ECO:0007669"/>
    <property type="project" value="InterPro"/>
</dbReference>
<dbReference type="STRING" id="5288.A0A5C5FV19"/>
<keyword evidence="4 6" id="KW-0472">Membrane</keyword>
<sequence length="369" mass="38475">MQTLRLKRLLTTHYSLLVPYPPPPPSPPPSPTLPLAFVPAPTPEEDDDDCPLPLERTTTRGRPGKGASSWRRLGGRAQAKTDQAGGGGGGGGEGGGAAWPSSGGGAQAVPLDTIEELPPRAPPPSPDSEKPSTTSAASLSIRLVSFSSPLDPLNPHTWSTPRRSCLTALLALLCTWVGACSAMNASLWREAAADLGVENEVVMQLDTAAFLVGFGVAAPLWAPLSELAGRTPIHLVSLLLLSLSSLCAALSRSLASRIVLRFLAGCAATTPLSNAGAAMGDLWDEDERSVAFGVFGVGGFLGPCLGPVIGGWIAQAGWSYRWADGIQAIGAAVLFLVCFALLPETYPQRKREGDGWSLSRRLDGAERAT</sequence>
<feature type="domain" description="Major facilitator superfamily (MFS) profile" evidence="7">
    <location>
        <begin position="164"/>
        <end position="369"/>
    </location>
</feature>
<evidence type="ECO:0000256" key="5">
    <source>
        <dbReference type="SAM" id="MobiDB-lite"/>
    </source>
</evidence>
<feature type="transmembrane region" description="Helical" evidence="6">
    <location>
        <begin position="290"/>
        <end position="313"/>
    </location>
</feature>
<feature type="transmembrane region" description="Helical" evidence="6">
    <location>
        <begin position="166"/>
        <end position="189"/>
    </location>
</feature>
<dbReference type="SUPFAM" id="SSF103473">
    <property type="entry name" value="MFS general substrate transporter"/>
    <property type="match status" value="1"/>
</dbReference>
<dbReference type="EMBL" id="SOZI01000075">
    <property type="protein sequence ID" value="TNY20156.1"/>
    <property type="molecule type" value="Genomic_DNA"/>
</dbReference>
<feature type="region of interest" description="Disordered" evidence="5">
    <location>
        <begin position="17"/>
        <end position="109"/>
    </location>
</feature>
<dbReference type="PROSITE" id="PS50850">
    <property type="entry name" value="MFS"/>
    <property type="match status" value="1"/>
</dbReference>
<comment type="subcellular location">
    <subcellularLocation>
        <location evidence="1">Membrane</location>
        <topology evidence="1">Multi-pass membrane protein</topology>
    </subcellularLocation>
</comment>
<reference evidence="8 9" key="1">
    <citation type="submission" date="2019-03" db="EMBL/GenBank/DDBJ databases">
        <title>Rhodosporidium diobovatum UCD-FST 08-225 genome sequencing, assembly, and annotation.</title>
        <authorList>
            <person name="Fakankun I.U."/>
            <person name="Fristensky B."/>
            <person name="Levin D.B."/>
        </authorList>
    </citation>
    <scope>NUCLEOTIDE SEQUENCE [LARGE SCALE GENOMIC DNA]</scope>
    <source>
        <strain evidence="8 9">UCD-FST 08-225</strain>
    </source>
</reference>
<evidence type="ECO:0000313" key="8">
    <source>
        <dbReference type="EMBL" id="TNY20156.1"/>
    </source>
</evidence>